<evidence type="ECO:0000256" key="5">
    <source>
        <dbReference type="ARBA" id="ARBA00022741"/>
    </source>
</evidence>
<dbReference type="InterPro" id="IPR020005">
    <property type="entry name" value="FliI_clade1"/>
</dbReference>
<keyword evidence="13" id="KW-0066">ATP synthesis</keyword>
<dbReference type="GO" id="GO:0016887">
    <property type="term" value="F:ATP hydrolysis activity"/>
    <property type="evidence" value="ECO:0007669"/>
    <property type="project" value="InterPro"/>
</dbReference>
<dbReference type="InterPro" id="IPR004100">
    <property type="entry name" value="ATPase_F1/V1/A1_a/bsu_N"/>
</dbReference>
<keyword evidence="4" id="KW-0963">Cytoplasm</keyword>
<dbReference type="CDD" id="cd18117">
    <property type="entry name" value="ATP-synt_flagellum-secretory_path_III_N"/>
    <property type="match status" value="1"/>
</dbReference>
<organism evidence="17">
    <name type="scientific">hydrothermal vent metagenome</name>
    <dbReference type="NCBI Taxonomy" id="652676"/>
    <lineage>
        <taxon>unclassified sequences</taxon>
        <taxon>metagenomes</taxon>
        <taxon>ecological metagenomes</taxon>
    </lineage>
</organism>
<keyword evidence="3" id="KW-0813">Transport</keyword>
<dbReference type="GO" id="GO:0005524">
    <property type="term" value="F:ATP binding"/>
    <property type="evidence" value="ECO:0007669"/>
    <property type="project" value="UniProtKB-KW"/>
</dbReference>
<accession>A0A3B0YD86</accession>
<evidence type="ECO:0000256" key="7">
    <source>
        <dbReference type="ARBA" id="ARBA00022795"/>
    </source>
</evidence>
<reference evidence="17" key="1">
    <citation type="submission" date="2018-06" db="EMBL/GenBank/DDBJ databases">
        <authorList>
            <person name="Zhirakovskaya E."/>
        </authorList>
    </citation>
    <scope>NUCLEOTIDE SEQUENCE</scope>
</reference>
<proteinExistence type="predicted"/>
<dbReference type="Gene3D" id="3.40.50.12240">
    <property type="match status" value="1"/>
</dbReference>
<evidence type="ECO:0000256" key="13">
    <source>
        <dbReference type="ARBA" id="ARBA00023310"/>
    </source>
</evidence>
<evidence type="ECO:0000256" key="15">
    <source>
        <dbReference type="SAM" id="MobiDB-lite"/>
    </source>
</evidence>
<dbReference type="CDD" id="cd01136">
    <property type="entry name" value="ATPase_flagellum-secretory_path_III"/>
    <property type="match status" value="1"/>
</dbReference>
<evidence type="ECO:0000256" key="8">
    <source>
        <dbReference type="ARBA" id="ARBA00022840"/>
    </source>
</evidence>
<comment type="catalytic activity">
    <reaction evidence="14">
        <text>ATP + H2O + cellular proteinSide 1 = ADP + phosphate + cellular proteinSide 2.</text>
        <dbReference type="EC" id="7.4.2.8"/>
    </reaction>
</comment>
<keyword evidence="8" id="KW-0067">ATP-binding</keyword>
<name>A0A3B0YD86_9ZZZZ</name>
<evidence type="ECO:0000256" key="11">
    <source>
        <dbReference type="ARBA" id="ARBA00023065"/>
    </source>
</evidence>
<evidence type="ECO:0000256" key="6">
    <source>
        <dbReference type="ARBA" id="ARBA00022781"/>
    </source>
</evidence>
<dbReference type="GO" id="GO:0005737">
    <property type="term" value="C:cytoplasm"/>
    <property type="evidence" value="ECO:0007669"/>
    <property type="project" value="UniProtKB-SubCell"/>
</dbReference>
<feature type="domain" description="AAA+ ATPase" evidence="16">
    <location>
        <begin position="166"/>
        <end position="348"/>
    </location>
</feature>
<dbReference type="SUPFAM" id="SSF52540">
    <property type="entry name" value="P-loop containing nucleoside triphosphate hydrolases"/>
    <property type="match status" value="1"/>
</dbReference>
<keyword evidence="5" id="KW-0547">Nucleotide-binding</keyword>
<dbReference type="GO" id="GO:0071973">
    <property type="term" value="P:bacterial-type flagellum-dependent cell motility"/>
    <property type="evidence" value="ECO:0007669"/>
    <property type="project" value="InterPro"/>
</dbReference>
<dbReference type="Pfam" id="PF18269">
    <property type="entry name" value="T3SS_ATPase_C"/>
    <property type="match status" value="1"/>
</dbReference>
<dbReference type="GO" id="GO:0046933">
    <property type="term" value="F:proton-transporting ATP synthase activity, rotational mechanism"/>
    <property type="evidence" value="ECO:0007669"/>
    <property type="project" value="TreeGrafter"/>
</dbReference>
<dbReference type="GO" id="GO:0008564">
    <property type="term" value="F:protein-exporting ATPase activity"/>
    <property type="evidence" value="ECO:0007669"/>
    <property type="project" value="UniProtKB-EC"/>
</dbReference>
<evidence type="ECO:0000313" key="17">
    <source>
        <dbReference type="EMBL" id="VAW77411.1"/>
    </source>
</evidence>
<evidence type="ECO:0000256" key="14">
    <source>
        <dbReference type="ARBA" id="ARBA00034006"/>
    </source>
</evidence>
<dbReference type="CDD" id="cd18114">
    <property type="entry name" value="ATP-synt_flagellum-secretory_path_III_C"/>
    <property type="match status" value="1"/>
</dbReference>
<dbReference type="PANTHER" id="PTHR15184:SF81">
    <property type="entry name" value="FLAGELLUM-SPECIFIC ATP SYNTHASE"/>
    <property type="match status" value="1"/>
</dbReference>
<evidence type="ECO:0000256" key="9">
    <source>
        <dbReference type="ARBA" id="ARBA00022927"/>
    </source>
</evidence>
<dbReference type="FunFam" id="3.40.50.12240:FF:000002">
    <property type="entry name" value="Flagellum-specific ATP synthase FliI"/>
    <property type="match status" value="1"/>
</dbReference>
<dbReference type="InterPro" id="IPR040627">
    <property type="entry name" value="T3SS_ATPase_C"/>
</dbReference>
<evidence type="ECO:0000256" key="1">
    <source>
        <dbReference type="ARBA" id="ARBA00004496"/>
    </source>
</evidence>
<dbReference type="EMBL" id="UOFN01000076">
    <property type="protein sequence ID" value="VAW77411.1"/>
    <property type="molecule type" value="Genomic_DNA"/>
</dbReference>
<dbReference type="GO" id="GO:0044780">
    <property type="term" value="P:bacterial-type flagellum assembly"/>
    <property type="evidence" value="ECO:0007669"/>
    <property type="project" value="InterPro"/>
</dbReference>
<evidence type="ECO:0000256" key="10">
    <source>
        <dbReference type="ARBA" id="ARBA00022967"/>
    </source>
</evidence>
<keyword evidence="7" id="KW-1005">Bacterial flagellum biogenesis</keyword>
<dbReference type="GO" id="GO:0030254">
    <property type="term" value="P:protein secretion by the type III secretion system"/>
    <property type="evidence" value="ECO:0007669"/>
    <property type="project" value="InterPro"/>
</dbReference>
<dbReference type="InterPro" id="IPR005714">
    <property type="entry name" value="ATPase_T3SS_FliI/YscN"/>
</dbReference>
<dbReference type="NCBIfam" id="TIGR01026">
    <property type="entry name" value="fliI_yscN"/>
    <property type="match status" value="1"/>
</dbReference>
<dbReference type="GO" id="GO:0030257">
    <property type="term" value="C:type III protein secretion system complex"/>
    <property type="evidence" value="ECO:0007669"/>
    <property type="project" value="InterPro"/>
</dbReference>
<sequence length="467" mass="49799">MLHTSRSEIWQKRLQPYLQRAAEPQPMVVAGKLTRMVGLTLEAVGCQAAIGARCMIESSQGNPIEAEVVGFHDDKIYLMPIGELQGLGPDAKVIPMDGVCEVPVGKQLLGRVIDGAGHPLDGKGPLHNEARAPLTGRPINPLTRAPIREPLDVGVAAINALLSVGRGQRMGLFAGSGVGKSVLLGMMTRYTNADVIVVGLIGERGREVKEFVQKILGEEGLSRAVVVATPADTTPLMRMHGAMMATSIAENFRDQGKQVLLLMDSLTRFAQAQREIALAIGEPPATKGYPPSVFAKLPQLVERAGTGDRGGSITAFYTVLAEGDDQNDPIADAARAILDGHVVLSRELAEAGHYPAIDIEASISRVMVDVVAPEHELAARRFKQVFAMYRQNRDLINVGAYQSGSDPKVDEAIAMYPQLAQFLQQPMQEQVSWNDSLAGLATALGVPPGAGDANPNGQPVAADNPIQ</sequence>
<dbReference type="AlphaFoldDB" id="A0A3B0YD86"/>
<dbReference type="SMART" id="SM00382">
    <property type="entry name" value="AAA"/>
    <property type="match status" value="1"/>
</dbReference>
<dbReference type="InterPro" id="IPR003593">
    <property type="entry name" value="AAA+_ATPase"/>
</dbReference>
<dbReference type="PROSITE" id="PS00152">
    <property type="entry name" value="ATPASE_ALPHA_BETA"/>
    <property type="match status" value="1"/>
</dbReference>
<protein>
    <recommendedName>
        <fullName evidence="2">Flagellum-specific ATP synthase</fullName>
    </recommendedName>
</protein>
<keyword evidence="9" id="KW-0653">Protein transport</keyword>
<feature type="region of interest" description="Disordered" evidence="15">
    <location>
        <begin position="446"/>
        <end position="467"/>
    </location>
</feature>
<keyword evidence="6" id="KW-0375">Hydrogen ion transport</keyword>
<dbReference type="PANTHER" id="PTHR15184">
    <property type="entry name" value="ATP SYNTHASE"/>
    <property type="match status" value="1"/>
</dbReference>
<keyword evidence="10" id="KW-1278">Translocase</keyword>
<keyword evidence="11" id="KW-0406">Ion transport</keyword>
<evidence type="ECO:0000256" key="3">
    <source>
        <dbReference type="ARBA" id="ARBA00022448"/>
    </source>
</evidence>
<dbReference type="NCBIfam" id="TIGR03496">
    <property type="entry name" value="FliI_clade1"/>
    <property type="match status" value="1"/>
</dbReference>
<evidence type="ECO:0000256" key="2">
    <source>
        <dbReference type="ARBA" id="ARBA00020580"/>
    </source>
</evidence>
<dbReference type="InterPro" id="IPR000194">
    <property type="entry name" value="ATPase_F1/V1/A1_a/bsu_nucl-bd"/>
</dbReference>
<dbReference type="InterPro" id="IPR020003">
    <property type="entry name" value="ATPase_a/bsu_AS"/>
</dbReference>
<dbReference type="InterPro" id="IPR050053">
    <property type="entry name" value="ATPase_alpha/beta_chains"/>
</dbReference>
<evidence type="ECO:0000256" key="12">
    <source>
        <dbReference type="ARBA" id="ARBA00023225"/>
    </source>
</evidence>
<evidence type="ECO:0000259" key="16">
    <source>
        <dbReference type="SMART" id="SM00382"/>
    </source>
</evidence>
<comment type="subcellular location">
    <subcellularLocation>
        <location evidence="1">Cytoplasm</location>
    </subcellularLocation>
</comment>
<dbReference type="Pfam" id="PF00006">
    <property type="entry name" value="ATP-synt_ab"/>
    <property type="match status" value="1"/>
</dbReference>
<dbReference type="InterPro" id="IPR027417">
    <property type="entry name" value="P-loop_NTPase"/>
</dbReference>
<gene>
    <name evidence="17" type="ORF">MNBD_GAMMA15-2057</name>
</gene>
<evidence type="ECO:0000256" key="4">
    <source>
        <dbReference type="ARBA" id="ARBA00022490"/>
    </source>
</evidence>
<keyword evidence="12" id="KW-1006">Bacterial flagellum protein export</keyword>
<dbReference type="Pfam" id="PF02874">
    <property type="entry name" value="ATP-synt_ab_N"/>
    <property type="match status" value="1"/>
</dbReference>